<dbReference type="EMBL" id="MN740667">
    <property type="protein sequence ID" value="QHU06730.1"/>
    <property type="molecule type" value="Genomic_DNA"/>
</dbReference>
<proteinExistence type="predicted"/>
<sequence>MKWLKNYAELVDGTGKMLKEMTVKCIHLSLHICIDLIVSQYLKKEIF</sequence>
<dbReference type="AlphaFoldDB" id="A0A6C0JPV2"/>
<reference evidence="1" key="1">
    <citation type="journal article" date="2020" name="Nature">
        <title>Giant virus diversity and host interactions through global metagenomics.</title>
        <authorList>
            <person name="Schulz F."/>
            <person name="Roux S."/>
            <person name="Paez-Espino D."/>
            <person name="Jungbluth S."/>
            <person name="Walsh D.A."/>
            <person name="Denef V.J."/>
            <person name="McMahon K.D."/>
            <person name="Konstantinidis K.T."/>
            <person name="Eloe-Fadrosh E.A."/>
            <person name="Kyrpides N.C."/>
            <person name="Woyke T."/>
        </authorList>
    </citation>
    <scope>NUCLEOTIDE SEQUENCE</scope>
    <source>
        <strain evidence="1">GVMAG-S-1038524-41</strain>
    </source>
</reference>
<protein>
    <submittedName>
        <fullName evidence="1">Uncharacterized protein</fullName>
    </submittedName>
</protein>
<name>A0A6C0JPV2_9ZZZZ</name>
<accession>A0A6C0JPV2</accession>
<evidence type="ECO:0000313" key="1">
    <source>
        <dbReference type="EMBL" id="QHU06730.1"/>
    </source>
</evidence>
<organism evidence="1">
    <name type="scientific">viral metagenome</name>
    <dbReference type="NCBI Taxonomy" id="1070528"/>
    <lineage>
        <taxon>unclassified sequences</taxon>
        <taxon>metagenomes</taxon>
        <taxon>organismal metagenomes</taxon>
    </lineage>
</organism>